<dbReference type="Proteomes" id="UP000178068">
    <property type="component" value="Unassembled WGS sequence"/>
</dbReference>
<reference evidence="2 3" key="1">
    <citation type="journal article" date="2016" name="Nat. Commun.">
        <title>Thousands of microbial genomes shed light on interconnected biogeochemical processes in an aquifer system.</title>
        <authorList>
            <person name="Anantharaman K."/>
            <person name="Brown C.T."/>
            <person name="Hug L.A."/>
            <person name="Sharon I."/>
            <person name="Castelle C.J."/>
            <person name="Probst A.J."/>
            <person name="Thomas B.C."/>
            <person name="Singh A."/>
            <person name="Wilkins M.J."/>
            <person name="Karaoz U."/>
            <person name="Brodie E.L."/>
            <person name="Williams K.H."/>
            <person name="Hubbard S.S."/>
            <person name="Banfield J.F."/>
        </authorList>
    </citation>
    <scope>NUCLEOTIDE SEQUENCE [LARGE SCALE GENOMIC DNA]</scope>
</reference>
<keyword evidence="1" id="KW-1133">Transmembrane helix</keyword>
<sequence>MLNNILLKTLRDQFRPILFWGIGLIALSVLMAAFFPSVQKSAVDLNKYLQNLPEAFRTALNASELDYSSAAGYINSELFSFMFPLIYLIYAVGFGSGVIGNEEAKGTLDLLLANPIPRWRLVLEKFIALVVSTLVISLIAWEGISLGAFLMKMNINLLRVADINFSATLLAILFGTLALTLSCLKNSRGLATGVTAAVAVLSYFLNVLAPLVESLKGLRKLSAFYYYNENNPILNGLSLQ</sequence>
<dbReference type="GO" id="GO:0140359">
    <property type="term" value="F:ABC-type transporter activity"/>
    <property type="evidence" value="ECO:0007669"/>
    <property type="project" value="InterPro"/>
</dbReference>
<protein>
    <recommendedName>
        <fullName evidence="4">ABC-2 type transporter domain-containing protein</fullName>
    </recommendedName>
</protein>
<feature type="non-terminal residue" evidence="2">
    <location>
        <position position="240"/>
    </location>
</feature>
<keyword evidence="1" id="KW-0812">Transmembrane</keyword>
<organism evidence="2 3">
    <name type="scientific">Candidatus Woykebacteria bacterium RIFCSPHIGHO2_12_FULL_45_10</name>
    <dbReference type="NCBI Taxonomy" id="1802603"/>
    <lineage>
        <taxon>Bacteria</taxon>
        <taxon>Candidatus Woykeibacteriota</taxon>
    </lineage>
</organism>
<evidence type="ECO:0008006" key="4">
    <source>
        <dbReference type="Google" id="ProtNLM"/>
    </source>
</evidence>
<dbReference type="EMBL" id="MHCZ01000013">
    <property type="protein sequence ID" value="OGY30147.1"/>
    <property type="molecule type" value="Genomic_DNA"/>
</dbReference>
<gene>
    <name evidence="2" type="ORF">A3F35_00605</name>
</gene>
<evidence type="ECO:0000313" key="3">
    <source>
        <dbReference type="Proteomes" id="UP000178068"/>
    </source>
</evidence>
<feature type="transmembrane region" description="Helical" evidence="1">
    <location>
        <begin position="163"/>
        <end position="184"/>
    </location>
</feature>
<evidence type="ECO:0000256" key="1">
    <source>
        <dbReference type="SAM" id="Phobius"/>
    </source>
</evidence>
<accession>A0A1G1WSK8</accession>
<dbReference type="STRING" id="1802603.A3F35_00605"/>
<feature type="transmembrane region" description="Helical" evidence="1">
    <location>
        <begin position="190"/>
        <end position="212"/>
    </location>
</feature>
<evidence type="ECO:0000313" key="2">
    <source>
        <dbReference type="EMBL" id="OGY30147.1"/>
    </source>
</evidence>
<proteinExistence type="predicted"/>
<dbReference type="GO" id="GO:0005886">
    <property type="term" value="C:plasma membrane"/>
    <property type="evidence" value="ECO:0007669"/>
    <property type="project" value="UniProtKB-SubCell"/>
</dbReference>
<dbReference type="PANTHER" id="PTHR37305">
    <property type="entry name" value="INTEGRAL MEMBRANE PROTEIN-RELATED"/>
    <property type="match status" value="1"/>
</dbReference>
<feature type="transmembrane region" description="Helical" evidence="1">
    <location>
        <begin position="78"/>
        <end position="99"/>
    </location>
</feature>
<feature type="transmembrane region" description="Helical" evidence="1">
    <location>
        <begin position="17"/>
        <end position="38"/>
    </location>
</feature>
<dbReference type="PANTHER" id="PTHR37305:SF1">
    <property type="entry name" value="MEMBRANE PROTEIN"/>
    <property type="match status" value="1"/>
</dbReference>
<dbReference type="AlphaFoldDB" id="A0A1G1WSK8"/>
<dbReference type="Pfam" id="PF12679">
    <property type="entry name" value="ABC2_membrane_2"/>
    <property type="match status" value="1"/>
</dbReference>
<keyword evidence="1" id="KW-0472">Membrane</keyword>
<comment type="caution">
    <text evidence="2">The sequence shown here is derived from an EMBL/GenBank/DDBJ whole genome shotgun (WGS) entry which is preliminary data.</text>
</comment>
<feature type="transmembrane region" description="Helical" evidence="1">
    <location>
        <begin position="126"/>
        <end position="151"/>
    </location>
</feature>
<name>A0A1G1WSK8_9BACT</name>